<evidence type="ECO:0000256" key="7">
    <source>
        <dbReference type="ARBA" id="ARBA00023242"/>
    </source>
</evidence>
<dbReference type="PROSITE" id="PS50294">
    <property type="entry name" value="WD_REPEATS_REGION"/>
    <property type="match status" value="1"/>
</dbReference>
<dbReference type="SMART" id="SM00320">
    <property type="entry name" value="WD40"/>
    <property type="match status" value="4"/>
</dbReference>
<evidence type="ECO:0000256" key="4">
    <source>
        <dbReference type="ARBA" id="ARBA00022574"/>
    </source>
</evidence>
<dbReference type="GO" id="GO:0045943">
    <property type="term" value="P:positive regulation of transcription by RNA polymerase I"/>
    <property type="evidence" value="ECO:0007669"/>
    <property type="project" value="InterPro"/>
</dbReference>
<accession>A0A9P7YS48</accession>
<gene>
    <name evidence="10" type="ORF">BJ875DRAFT_95724</name>
</gene>
<sequence>MAPELKRKRGAVEGSDISKRVKAIKKTASDPATKPEKVVIASGFDQAFAGLDRMKEIAHSGGINGDCHVETEEFEQVTKKLRKQRNNGLDTAKELVFPHGTNGDGSHKLDGSKEKPVKLSKRERRSKALKTKSSTEWTLSNSIAGRMLNMEPVFTQDEKHIIVASRTIIHVYATSNSLLTRSIKLEIRDPQSNIRIVAYCLSPTTPNTIWVACSDGSIYNVDWATGSGASQSWKVSSTGCIHMTVASIESVGRRRDVVLTAEPGKTEGSRITANELTSPGSGIATVARTIYTSKSEIGFLKTACEGSVIVAAAGNKVIIGHIRLFDFDTVDKIRYEFRMFESPSAISSLDVKAVPGTAERPKKTPAKVVPIPIADLTVGDVRGAIFVHNDILRKLHLSQGSAPKAQGANLTPRKYHWHRQAVNTVKWSLDGNYIVSGGHETVLSIWQLDTAKQQFLPHLTSSIQHVVVSPSGTSYGIQLADNSTMILSTAELSPTTNFAGIQASAMAEAGRPEAEVLRLREESWIPPLVQHTPAVIDPNASSQLLLAVGQVQEIDPERPLVIGSPFLQRFDFASGHSVSRQALTTTNVTNINITPNSHRVSEPRTVHMRISHDGNWLATVEEWRPPARDLSYLRLPRELLEEEQINRREVFLKFWGRNETDGSWELVTRIDAPHTRSQSSTSPGRVLGLVADPESSGFATIGEDNIACIWSTKTRKKGTLVVRDDSKKVLLTWFCQHAISLGRQELSDELGGVDPPVTGGSIAFSDDGSVLAAASTSGSGVVQLINTSSGQIRQSQTGLFEGNLTKLDFLGQDLIILADQLVLYDLVSNEIRLDVQLDDSMVGLSNTQKQEMIHLAVDRNSRTFAFALPALPNRMKDGVQKWQSELFVFQQDQGEPQLHSLLPTIVTALLPSIDSDGYLVIDTAAEIRMIHKKSSHVTTALAQSTSALNLDDGPDSLELAVDRTEEDEEEEETEKQQLPTPEATEDGSDDEDDENDAPVVTQQQLAEVFDIGPSFALPPMEEMFYLVAGLFSSKPLTQIVS</sequence>
<reference evidence="10" key="1">
    <citation type="journal article" date="2021" name="IMA Fungus">
        <title>Genomic characterization of three marine fungi, including Emericellopsis atlantica sp. nov. with signatures of a generalist lifestyle and marine biomass degradation.</title>
        <authorList>
            <person name="Hagestad O.C."/>
            <person name="Hou L."/>
            <person name="Andersen J.H."/>
            <person name="Hansen E.H."/>
            <person name="Altermark B."/>
            <person name="Li C."/>
            <person name="Kuhnert E."/>
            <person name="Cox R.J."/>
            <person name="Crous P.W."/>
            <person name="Spatafora J.W."/>
            <person name="Lail K."/>
            <person name="Amirebrahimi M."/>
            <person name="Lipzen A."/>
            <person name="Pangilinan J."/>
            <person name="Andreopoulos W."/>
            <person name="Hayes R.D."/>
            <person name="Ng V."/>
            <person name="Grigoriev I.V."/>
            <person name="Jackson S.A."/>
            <person name="Sutton T.D.S."/>
            <person name="Dobson A.D.W."/>
            <person name="Rama T."/>
        </authorList>
    </citation>
    <scope>NUCLEOTIDE SEQUENCE</scope>
    <source>
        <strain evidence="10">TRa018bII</strain>
    </source>
</reference>
<keyword evidence="4 8" id="KW-0853">WD repeat</keyword>
<keyword evidence="3" id="KW-0698">rRNA processing</keyword>
<dbReference type="InterPro" id="IPR011043">
    <property type="entry name" value="Gal_Oxase/kelch_b-propeller"/>
</dbReference>
<keyword evidence="2" id="KW-0690">Ribosome biogenesis</keyword>
<evidence type="ECO:0000256" key="5">
    <source>
        <dbReference type="ARBA" id="ARBA00022737"/>
    </source>
</evidence>
<proteinExistence type="predicted"/>
<comment type="subcellular location">
    <subcellularLocation>
        <location evidence="1">Nucleus</location>
        <location evidence="1">Nucleolus</location>
    </subcellularLocation>
</comment>
<dbReference type="GO" id="GO:0006364">
    <property type="term" value="P:rRNA processing"/>
    <property type="evidence" value="ECO:0007669"/>
    <property type="project" value="UniProtKB-KW"/>
</dbReference>
<dbReference type="SUPFAM" id="SSF69322">
    <property type="entry name" value="Tricorn protease domain 2"/>
    <property type="match status" value="1"/>
</dbReference>
<dbReference type="PANTHER" id="PTHR44215:SF1">
    <property type="entry name" value="WD REPEAT-CONTAINING PROTEIN 75"/>
    <property type="match status" value="1"/>
</dbReference>
<comment type="caution">
    <text evidence="10">The sequence shown here is derived from an EMBL/GenBank/DDBJ whole genome shotgun (WGS) entry which is preliminary data.</text>
</comment>
<evidence type="ECO:0000256" key="8">
    <source>
        <dbReference type="PROSITE-ProRule" id="PRU00221"/>
    </source>
</evidence>
<dbReference type="SUPFAM" id="SSF50978">
    <property type="entry name" value="WD40 repeat-like"/>
    <property type="match status" value="1"/>
</dbReference>
<feature type="region of interest" description="Disordered" evidence="9">
    <location>
        <begin position="961"/>
        <end position="1003"/>
    </location>
</feature>
<dbReference type="PROSITE" id="PS50082">
    <property type="entry name" value="WD_REPEATS_2"/>
    <property type="match status" value="1"/>
</dbReference>
<dbReference type="EMBL" id="MU251376">
    <property type="protein sequence ID" value="KAG9238068.1"/>
    <property type="molecule type" value="Genomic_DNA"/>
</dbReference>
<organism evidence="10 11">
    <name type="scientific">Amylocarpus encephaloides</name>
    <dbReference type="NCBI Taxonomy" id="45428"/>
    <lineage>
        <taxon>Eukaryota</taxon>
        <taxon>Fungi</taxon>
        <taxon>Dikarya</taxon>
        <taxon>Ascomycota</taxon>
        <taxon>Pezizomycotina</taxon>
        <taxon>Leotiomycetes</taxon>
        <taxon>Helotiales</taxon>
        <taxon>Helotiales incertae sedis</taxon>
        <taxon>Amylocarpus</taxon>
    </lineage>
</organism>
<keyword evidence="5" id="KW-0677">Repeat</keyword>
<keyword evidence="11" id="KW-1185">Reference proteome</keyword>
<dbReference type="Proteomes" id="UP000824998">
    <property type="component" value="Unassembled WGS sequence"/>
</dbReference>
<feature type="compositionally biased region" description="Basic and acidic residues" evidence="9">
    <location>
        <begin position="105"/>
        <end position="117"/>
    </location>
</feature>
<keyword evidence="6" id="KW-0804">Transcription</keyword>
<evidence type="ECO:0000313" key="10">
    <source>
        <dbReference type="EMBL" id="KAG9238068.1"/>
    </source>
</evidence>
<protein>
    <submittedName>
        <fullName evidence="10">WD repeat-containing protein-like protein</fullName>
    </submittedName>
</protein>
<evidence type="ECO:0000256" key="1">
    <source>
        <dbReference type="ARBA" id="ARBA00004604"/>
    </source>
</evidence>
<dbReference type="InterPro" id="IPR053826">
    <property type="entry name" value="WDR75"/>
</dbReference>
<dbReference type="PANTHER" id="PTHR44215">
    <property type="entry name" value="WD REPEAT-CONTAINING PROTEIN 75"/>
    <property type="match status" value="1"/>
</dbReference>
<evidence type="ECO:0000256" key="9">
    <source>
        <dbReference type="SAM" id="MobiDB-lite"/>
    </source>
</evidence>
<dbReference type="GO" id="GO:0032040">
    <property type="term" value="C:small-subunit processome"/>
    <property type="evidence" value="ECO:0007669"/>
    <property type="project" value="InterPro"/>
</dbReference>
<dbReference type="AlphaFoldDB" id="A0A9P7YS48"/>
<evidence type="ECO:0000256" key="3">
    <source>
        <dbReference type="ARBA" id="ARBA00022552"/>
    </source>
</evidence>
<dbReference type="CDD" id="cd23952">
    <property type="entry name" value="Utp17_CTD"/>
    <property type="match status" value="1"/>
</dbReference>
<name>A0A9P7YS48_9HELO</name>
<dbReference type="Gene3D" id="2.130.10.10">
    <property type="entry name" value="YVTN repeat-like/Quinoprotein amine dehydrogenase"/>
    <property type="match status" value="2"/>
</dbReference>
<evidence type="ECO:0000313" key="11">
    <source>
        <dbReference type="Proteomes" id="UP000824998"/>
    </source>
</evidence>
<feature type="region of interest" description="Disordered" evidence="9">
    <location>
        <begin position="93"/>
        <end position="126"/>
    </location>
</feature>
<dbReference type="GO" id="GO:0003723">
    <property type="term" value="F:RNA binding"/>
    <property type="evidence" value="ECO:0007669"/>
    <property type="project" value="InterPro"/>
</dbReference>
<evidence type="ECO:0000256" key="2">
    <source>
        <dbReference type="ARBA" id="ARBA00022517"/>
    </source>
</evidence>
<dbReference type="InterPro" id="IPR036322">
    <property type="entry name" value="WD40_repeat_dom_sf"/>
</dbReference>
<dbReference type="SUPFAM" id="SSF50965">
    <property type="entry name" value="Galactose oxidase, central domain"/>
    <property type="match status" value="1"/>
</dbReference>
<feature type="compositionally biased region" description="Acidic residues" evidence="9">
    <location>
        <begin position="964"/>
        <end position="973"/>
    </location>
</feature>
<feature type="compositionally biased region" description="Acidic residues" evidence="9">
    <location>
        <begin position="983"/>
        <end position="996"/>
    </location>
</feature>
<dbReference type="GO" id="GO:2000234">
    <property type="term" value="P:positive regulation of rRNA processing"/>
    <property type="evidence" value="ECO:0007669"/>
    <property type="project" value="TreeGrafter"/>
</dbReference>
<dbReference type="Pfam" id="PF23869">
    <property type="entry name" value="Beta-prop_WDR75_1st"/>
    <property type="match status" value="1"/>
</dbReference>
<dbReference type="OrthoDB" id="4096at2759"/>
<feature type="repeat" description="WD" evidence="8">
    <location>
        <begin position="415"/>
        <end position="456"/>
    </location>
</feature>
<feature type="region of interest" description="Disordered" evidence="9">
    <location>
        <begin position="1"/>
        <end position="35"/>
    </location>
</feature>
<dbReference type="InterPro" id="IPR015943">
    <property type="entry name" value="WD40/YVTN_repeat-like_dom_sf"/>
</dbReference>
<evidence type="ECO:0000256" key="6">
    <source>
        <dbReference type="ARBA" id="ARBA00023163"/>
    </source>
</evidence>
<dbReference type="InterPro" id="IPR001680">
    <property type="entry name" value="WD40_rpt"/>
</dbReference>
<keyword evidence="7" id="KW-0539">Nucleus</keyword>